<keyword evidence="5 11" id="KW-0812">Transmembrane</keyword>
<keyword evidence="18" id="KW-1185">Reference proteome</keyword>
<dbReference type="InterPro" id="IPR000531">
    <property type="entry name" value="Beta-barrel_TonB"/>
</dbReference>
<dbReference type="InterPro" id="IPR012910">
    <property type="entry name" value="Plug_dom"/>
</dbReference>
<keyword evidence="8 11" id="KW-0472">Membrane</keyword>
<evidence type="ECO:0000313" key="17">
    <source>
        <dbReference type="EMBL" id="MBR9727316.1"/>
    </source>
</evidence>
<evidence type="ECO:0000256" key="14">
    <source>
        <dbReference type="SAM" id="SignalP"/>
    </source>
</evidence>
<dbReference type="InterPro" id="IPR037066">
    <property type="entry name" value="Plug_dom_sf"/>
</dbReference>
<dbReference type="Pfam" id="PF07715">
    <property type="entry name" value="Plug"/>
    <property type="match status" value="1"/>
</dbReference>
<feature type="domain" description="TonB-dependent receptor-like beta-barrel" evidence="15">
    <location>
        <begin position="388"/>
        <end position="782"/>
    </location>
</feature>
<dbReference type="InterPro" id="IPR036942">
    <property type="entry name" value="Beta-barrel_TonB_sf"/>
</dbReference>
<feature type="signal peptide" evidence="14">
    <location>
        <begin position="1"/>
        <end position="27"/>
    </location>
</feature>
<feature type="compositionally biased region" description="Gly residues" evidence="13">
    <location>
        <begin position="503"/>
        <end position="524"/>
    </location>
</feature>
<dbReference type="Pfam" id="PF00593">
    <property type="entry name" value="TonB_dep_Rec_b-barrel"/>
    <property type="match status" value="1"/>
</dbReference>
<evidence type="ECO:0000313" key="18">
    <source>
        <dbReference type="Proteomes" id="UP000811844"/>
    </source>
</evidence>
<feature type="domain" description="TonB-dependent receptor plug" evidence="16">
    <location>
        <begin position="52"/>
        <end position="154"/>
    </location>
</feature>
<dbReference type="InterPro" id="IPR039426">
    <property type="entry name" value="TonB-dep_rcpt-like"/>
</dbReference>
<feature type="compositionally biased region" description="Gly residues" evidence="13">
    <location>
        <begin position="436"/>
        <end position="445"/>
    </location>
</feature>
<reference evidence="17 18" key="1">
    <citation type="submission" date="2020-02" db="EMBL/GenBank/DDBJ databases">
        <title>Shewanella WXL01 sp. nov., a marine bacterium isolated from green algae in Luhuitou Fringing Reef (Northern South China Sea).</title>
        <authorList>
            <person name="Wang X."/>
        </authorList>
    </citation>
    <scope>NUCLEOTIDE SEQUENCE [LARGE SCALE GENOMIC DNA]</scope>
    <source>
        <strain evidence="17 18">MCCC 1A01895</strain>
    </source>
</reference>
<evidence type="ECO:0000256" key="9">
    <source>
        <dbReference type="ARBA" id="ARBA00023170"/>
    </source>
</evidence>
<dbReference type="PANTHER" id="PTHR30069">
    <property type="entry name" value="TONB-DEPENDENT OUTER MEMBRANE RECEPTOR"/>
    <property type="match status" value="1"/>
</dbReference>
<comment type="caution">
    <text evidence="17">The sequence shown here is derived from an EMBL/GenBank/DDBJ whole genome shotgun (WGS) entry which is preliminary data.</text>
</comment>
<evidence type="ECO:0000256" key="3">
    <source>
        <dbReference type="ARBA" id="ARBA00022448"/>
    </source>
</evidence>
<feature type="compositionally biased region" description="Low complexity" evidence="13">
    <location>
        <begin position="446"/>
        <end position="464"/>
    </location>
</feature>
<sequence length="808" mass="86159">MKTVINTVKVSTLALAISLSYQSAVQAAEKDTSKLNVAEVIVVHGERTPVTESANTQWTMNDEQIQATGAQRLDQVLKYIPGIYVRMGGKGTPRIDIRGFKSRHIIYLINGVPANEAEDGQFDPSLIPTSQIASVNVTVGPASVLYGTGGAGGVINIITKDGNKEPTVSGNMEMAENQTYNGSINVAGGGEKWQGLLNYSRQHTDGWAMSSDYQDTAHQQGDTRENTDRVLDNLYGQGSYTLNDDTKLFANFSYKTGEWGKPGRDGTSSGNVKFERVDDFSSTTAQLGFAHSFNDMFTLRGFGYVNESDMLDSTYQDETYNIVDAQQRGRSTMQGANVQFISDFGSAGVLTTAVIAEKQQWQSNTVAVASIASAADYPSFGYDVAQGNGSGTGGGHGGGNGSGHGGGNGSGHTGSTNTSTPMQTLTPSITTHTHSGNGGGNGSGHNGSTSTPMQTLTPSTTTHTHSGHGGGNGSGNGGGHSSTSASTTQTQPSSQHNPTHHSGNGGGNGHGGGNGSGHGGGNGSGHSSEPFNASAWLYTAAAEYQFQGDDYGVTIGAAVHDQDRKQASKTDYSAQASAYWQPLAQTKFNFGVARKVRFPSMTNLYTLSSGNADLKTEQSKHVELGLVQTLTTNTQLNVAGYYTDAKNYIAKDLNGMYQNMGRYAFKGADVQLQNNSIDNLSLRLTYSYLNTEDKDAANNAKTLQYSPENIVRFEANYLFPTDTSLHLNVERVMDQVFYAQDHVAGNQQIVKQSVADYTLVDMKLTQPVIADQLDVYIKATNLLDENYYQSEALPQAGRQVFVGVNFHI</sequence>
<dbReference type="RefSeq" id="WP_153662650.1">
    <property type="nucleotide sequence ID" value="NZ_JAAIKR010000003.1"/>
</dbReference>
<keyword evidence="3 11" id="KW-0813">Transport</keyword>
<name>A0ABS5HZW0_9GAMM</name>
<evidence type="ECO:0000256" key="13">
    <source>
        <dbReference type="SAM" id="MobiDB-lite"/>
    </source>
</evidence>
<accession>A0ABS5HZW0</accession>
<evidence type="ECO:0000256" key="7">
    <source>
        <dbReference type="ARBA" id="ARBA00023077"/>
    </source>
</evidence>
<feature type="compositionally biased region" description="Gly residues" evidence="13">
    <location>
        <begin position="467"/>
        <end position="480"/>
    </location>
</feature>
<dbReference type="PANTHER" id="PTHR30069:SF29">
    <property type="entry name" value="HEMOGLOBIN AND HEMOGLOBIN-HAPTOGLOBIN-BINDING PROTEIN 1-RELATED"/>
    <property type="match status" value="1"/>
</dbReference>
<dbReference type="EMBL" id="JAAIKR010000003">
    <property type="protein sequence ID" value="MBR9727316.1"/>
    <property type="molecule type" value="Genomic_DNA"/>
</dbReference>
<comment type="subcellular location">
    <subcellularLocation>
        <location evidence="1 11">Cell outer membrane</location>
        <topology evidence="1 11">Multi-pass membrane protein</topology>
    </subcellularLocation>
</comment>
<protein>
    <submittedName>
        <fullName evidence="17">TonB-dependent receptor</fullName>
    </submittedName>
</protein>
<feature type="compositionally biased region" description="Gly residues" evidence="13">
    <location>
        <begin position="391"/>
        <end position="412"/>
    </location>
</feature>
<evidence type="ECO:0000259" key="15">
    <source>
        <dbReference type="Pfam" id="PF00593"/>
    </source>
</evidence>
<keyword evidence="10 11" id="KW-0998">Cell outer membrane</keyword>
<dbReference type="PROSITE" id="PS52016">
    <property type="entry name" value="TONB_DEPENDENT_REC_3"/>
    <property type="match status" value="1"/>
</dbReference>
<evidence type="ECO:0000256" key="10">
    <source>
        <dbReference type="ARBA" id="ARBA00023237"/>
    </source>
</evidence>
<evidence type="ECO:0000256" key="8">
    <source>
        <dbReference type="ARBA" id="ARBA00023136"/>
    </source>
</evidence>
<organism evidence="17 18">
    <name type="scientific">Shewanella intestini</name>
    <dbReference type="NCBI Taxonomy" id="2017544"/>
    <lineage>
        <taxon>Bacteria</taxon>
        <taxon>Pseudomonadati</taxon>
        <taxon>Pseudomonadota</taxon>
        <taxon>Gammaproteobacteria</taxon>
        <taxon>Alteromonadales</taxon>
        <taxon>Shewanellaceae</taxon>
        <taxon>Shewanella</taxon>
    </lineage>
</organism>
<dbReference type="SUPFAM" id="SSF56935">
    <property type="entry name" value="Porins"/>
    <property type="match status" value="1"/>
</dbReference>
<feature type="chain" id="PRO_5045324163" evidence="14">
    <location>
        <begin position="28"/>
        <end position="808"/>
    </location>
</feature>
<evidence type="ECO:0000256" key="5">
    <source>
        <dbReference type="ARBA" id="ARBA00022692"/>
    </source>
</evidence>
<feature type="region of interest" description="Disordered" evidence="13">
    <location>
        <begin position="391"/>
        <end position="527"/>
    </location>
</feature>
<keyword evidence="4 11" id="KW-1134">Transmembrane beta strand</keyword>
<evidence type="ECO:0000256" key="6">
    <source>
        <dbReference type="ARBA" id="ARBA00022729"/>
    </source>
</evidence>
<keyword evidence="7 12" id="KW-0798">TonB box</keyword>
<evidence type="ECO:0000259" key="16">
    <source>
        <dbReference type="Pfam" id="PF07715"/>
    </source>
</evidence>
<dbReference type="Gene3D" id="2.170.130.10">
    <property type="entry name" value="TonB-dependent receptor, plug domain"/>
    <property type="match status" value="1"/>
</dbReference>
<evidence type="ECO:0000256" key="2">
    <source>
        <dbReference type="ARBA" id="ARBA00008143"/>
    </source>
</evidence>
<comment type="similarity">
    <text evidence="2">Belongs to the TonB-dependent receptor family. Hemoglobin/haptoglobin binding protein subfamily.</text>
</comment>
<dbReference type="Proteomes" id="UP000811844">
    <property type="component" value="Unassembled WGS sequence"/>
</dbReference>
<dbReference type="Gene3D" id="2.40.170.20">
    <property type="entry name" value="TonB-dependent receptor, beta-barrel domain"/>
    <property type="match status" value="2"/>
</dbReference>
<proteinExistence type="inferred from homology"/>
<evidence type="ECO:0000256" key="11">
    <source>
        <dbReference type="PROSITE-ProRule" id="PRU01360"/>
    </source>
</evidence>
<evidence type="ECO:0000256" key="4">
    <source>
        <dbReference type="ARBA" id="ARBA00022452"/>
    </source>
</evidence>
<keyword evidence="6 14" id="KW-0732">Signal</keyword>
<evidence type="ECO:0000256" key="1">
    <source>
        <dbReference type="ARBA" id="ARBA00004571"/>
    </source>
</evidence>
<evidence type="ECO:0000256" key="12">
    <source>
        <dbReference type="RuleBase" id="RU003357"/>
    </source>
</evidence>
<feature type="compositionally biased region" description="Low complexity" evidence="13">
    <location>
        <begin position="481"/>
        <end position="502"/>
    </location>
</feature>
<gene>
    <name evidence="17" type="ORF">G3R48_04835</name>
</gene>
<keyword evidence="9 17" id="KW-0675">Receptor</keyword>